<organism evidence="1 2">
    <name type="scientific">Smallanthus sonchifolius</name>
    <dbReference type="NCBI Taxonomy" id="185202"/>
    <lineage>
        <taxon>Eukaryota</taxon>
        <taxon>Viridiplantae</taxon>
        <taxon>Streptophyta</taxon>
        <taxon>Embryophyta</taxon>
        <taxon>Tracheophyta</taxon>
        <taxon>Spermatophyta</taxon>
        <taxon>Magnoliopsida</taxon>
        <taxon>eudicotyledons</taxon>
        <taxon>Gunneridae</taxon>
        <taxon>Pentapetalae</taxon>
        <taxon>asterids</taxon>
        <taxon>campanulids</taxon>
        <taxon>Asterales</taxon>
        <taxon>Asteraceae</taxon>
        <taxon>Asteroideae</taxon>
        <taxon>Heliantheae alliance</taxon>
        <taxon>Millerieae</taxon>
        <taxon>Smallanthus</taxon>
    </lineage>
</organism>
<comment type="caution">
    <text evidence="1">The sequence shown here is derived from an EMBL/GenBank/DDBJ whole genome shotgun (WGS) entry which is preliminary data.</text>
</comment>
<sequence length="138" mass="15300">MLILKKLPRSFYYNPTLKSGWNLGSGPPRVRKGSLFPASNVVYFSLGHVTPNTKRLSTWHTIVSTQKDFISINGHDSILVSDFYVVPTLSPARVGAGQLPVPTTLPAVLFKLNSLLTDHSCETTPVHLKSFEYGRFVL</sequence>
<gene>
    <name evidence="1" type="ORF">L1987_75855</name>
</gene>
<name>A0ACB9A788_9ASTR</name>
<reference evidence="1 2" key="2">
    <citation type="journal article" date="2022" name="Mol. Ecol. Resour.">
        <title>The genomes of chicory, endive, great burdock and yacon provide insights into Asteraceae paleo-polyploidization history and plant inulin production.</title>
        <authorList>
            <person name="Fan W."/>
            <person name="Wang S."/>
            <person name="Wang H."/>
            <person name="Wang A."/>
            <person name="Jiang F."/>
            <person name="Liu H."/>
            <person name="Zhao H."/>
            <person name="Xu D."/>
            <person name="Zhang Y."/>
        </authorList>
    </citation>
    <scope>NUCLEOTIDE SEQUENCE [LARGE SCALE GENOMIC DNA]</scope>
    <source>
        <strain evidence="2">cv. Yunnan</strain>
        <tissue evidence="1">Leaves</tissue>
    </source>
</reference>
<proteinExistence type="predicted"/>
<evidence type="ECO:0000313" key="2">
    <source>
        <dbReference type="Proteomes" id="UP001056120"/>
    </source>
</evidence>
<reference evidence="2" key="1">
    <citation type="journal article" date="2022" name="Mol. Ecol. Resour.">
        <title>The genomes of chicory, endive, great burdock and yacon provide insights into Asteraceae palaeo-polyploidization history and plant inulin production.</title>
        <authorList>
            <person name="Fan W."/>
            <person name="Wang S."/>
            <person name="Wang H."/>
            <person name="Wang A."/>
            <person name="Jiang F."/>
            <person name="Liu H."/>
            <person name="Zhao H."/>
            <person name="Xu D."/>
            <person name="Zhang Y."/>
        </authorList>
    </citation>
    <scope>NUCLEOTIDE SEQUENCE [LARGE SCALE GENOMIC DNA]</scope>
    <source>
        <strain evidence="2">cv. Yunnan</strain>
    </source>
</reference>
<keyword evidence="2" id="KW-1185">Reference proteome</keyword>
<dbReference type="Proteomes" id="UP001056120">
    <property type="component" value="Linkage Group LG25"/>
</dbReference>
<accession>A0ACB9A788</accession>
<protein>
    <submittedName>
        <fullName evidence="1">Uncharacterized protein</fullName>
    </submittedName>
</protein>
<dbReference type="EMBL" id="CM042042">
    <property type="protein sequence ID" value="KAI3705616.1"/>
    <property type="molecule type" value="Genomic_DNA"/>
</dbReference>
<evidence type="ECO:0000313" key="1">
    <source>
        <dbReference type="EMBL" id="KAI3705616.1"/>
    </source>
</evidence>